<sequence length="61" mass="6859">MKGKVIGSEVKMIGDSSRYTAQILITVSRKLPYDKAESKRENVHTQLIGKTVEIWPVEDIA</sequence>
<proteinExistence type="predicted"/>
<gene>
    <name evidence="1" type="ORF">S01H4_39035</name>
</gene>
<evidence type="ECO:0000313" key="1">
    <source>
        <dbReference type="EMBL" id="GAG96156.1"/>
    </source>
</evidence>
<reference evidence="1" key="1">
    <citation type="journal article" date="2014" name="Front. Microbiol.">
        <title>High frequency of phylogenetically diverse reductive dehalogenase-homologous genes in deep subseafloor sedimentary metagenomes.</title>
        <authorList>
            <person name="Kawai M."/>
            <person name="Futagami T."/>
            <person name="Toyoda A."/>
            <person name="Takaki Y."/>
            <person name="Nishi S."/>
            <person name="Hori S."/>
            <person name="Arai W."/>
            <person name="Tsubouchi T."/>
            <person name="Morono Y."/>
            <person name="Uchiyama I."/>
            <person name="Ito T."/>
            <person name="Fujiyama A."/>
            <person name="Inagaki F."/>
            <person name="Takami H."/>
        </authorList>
    </citation>
    <scope>NUCLEOTIDE SEQUENCE</scope>
    <source>
        <strain evidence="1">Expedition CK06-06</strain>
    </source>
</reference>
<accession>X1DIB4</accession>
<dbReference type="EMBL" id="BART01021102">
    <property type="protein sequence ID" value="GAG96156.1"/>
    <property type="molecule type" value="Genomic_DNA"/>
</dbReference>
<name>X1DIB4_9ZZZZ</name>
<comment type="caution">
    <text evidence="1">The sequence shown here is derived from an EMBL/GenBank/DDBJ whole genome shotgun (WGS) entry which is preliminary data.</text>
</comment>
<organism evidence="1">
    <name type="scientific">marine sediment metagenome</name>
    <dbReference type="NCBI Taxonomy" id="412755"/>
    <lineage>
        <taxon>unclassified sequences</taxon>
        <taxon>metagenomes</taxon>
        <taxon>ecological metagenomes</taxon>
    </lineage>
</organism>
<protein>
    <submittedName>
        <fullName evidence="1">Uncharacterized protein</fullName>
    </submittedName>
</protein>
<dbReference type="AlphaFoldDB" id="X1DIB4"/>